<protein>
    <submittedName>
        <fullName evidence="2">Conjugal transfer protein</fullName>
    </submittedName>
</protein>
<dbReference type="AlphaFoldDB" id="A0A178IN36"/>
<dbReference type="Proteomes" id="UP000078486">
    <property type="component" value="Unassembled WGS sequence"/>
</dbReference>
<dbReference type="InterPro" id="IPR014862">
    <property type="entry name" value="TrwC"/>
</dbReference>
<name>A0A178IN36_9BACT</name>
<dbReference type="SUPFAM" id="SSF55464">
    <property type="entry name" value="Origin of replication-binding domain, RBD-like"/>
    <property type="match status" value="1"/>
</dbReference>
<evidence type="ECO:0000313" key="2">
    <source>
        <dbReference type="EMBL" id="OAM91188.1"/>
    </source>
</evidence>
<dbReference type="Gene3D" id="2.30.30.940">
    <property type="match status" value="1"/>
</dbReference>
<dbReference type="OrthoDB" id="177421at2"/>
<evidence type="ECO:0000313" key="3">
    <source>
        <dbReference type="Proteomes" id="UP000078486"/>
    </source>
</evidence>
<dbReference type="STRING" id="1184151.AW736_04385"/>
<dbReference type="Pfam" id="PF13604">
    <property type="entry name" value="AAA_30"/>
    <property type="match status" value="1"/>
</dbReference>
<evidence type="ECO:0000259" key="1">
    <source>
        <dbReference type="Pfam" id="PF08751"/>
    </source>
</evidence>
<dbReference type="CDD" id="cd18809">
    <property type="entry name" value="SF1_C_RecD"/>
    <property type="match status" value="1"/>
</dbReference>
<reference evidence="2 3" key="1">
    <citation type="submission" date="2016-01" db="EMBL/GenBank/DDBJ databases">
        <title>High potential of lignocellulose degradation of a new Verrucomicrobia species.</title>
        <authorList>
            <person name="Wang Y."/>
            <person name="Shi Y."/>
            <person name="Qiu Z."/>
            <person name="Liu S."/>
            <person name="Yang H."/>
        </authorList>
    </citation>
    <scope>NUCLEOTIDE SEQUENCE [LARGE SCALE GENOMIC DNA]</scope>
    <source>
        <strain evidence="2 3">TSB47</strain>
    </source>
</reference>
<proteinExistence type="predicted"/>
<organism evidence="2 3">
    <name type="scientific">Termitidicoccus mucosus</name>
    <dbReference type="NCBI Taxonomy" id="1184151"/>
    <lineage>
        <taxon>Bacteria</taxon>
        <taxon>Pseudomonadati</taxon>
        <taxon>Verrucomicrobiota</taxon>
        <taxon>Opitutia</taxon>
        <taxon>Opitutales</taxon>
        <taxon>Opitutaceae</taxon>
        <taxon>Termitidicoccus</taxon>
    </lineage>
</organism>
<keyword evidence="3" id="KW-1185">Reference proteome</keyword>
<comment type="caution">
    <text evidence="2">The sequence shown here is derived from an EMBL/GenBank/DDBJ whole genome shotgun (WGS) entry which is preliminary data.</text>
</comment>
<dbReference type="InterPro" id="IPR027417">
    <property type="entry name" value="P-loop_NTPase"/>
</dbReference>
<sequence>MAAVSANATMIQTKIQYNLKTARQYFREHLGLGDYYSEDKKVLGEWLGQGADKLGLDGPVTEKSFIALCEGLHPQTGLKLGQRMNSVRREGGRAKANRRVFFDFTMAPPKSVSIVALYQDERIVGLHEKAVRLALSELEKCAETRVRKSSKNGERVTGNIISACFRHETSRELDPHLHTHCVVMNATFDPVEDRWKALEPSGMYRAHRFATNLYRHELAKGLRALGYEILNHPTGFEIKNVPASAIERFSKRHHQIDEETRRLLQEGKAPLETTNVSIKDLREQIAHGNRRRKLKNSNAERLRARWRGEMPPEEVASLKALTTIAPLPAIKPDLPGIMQWAEQYLFERRSVVHEHELLAAALERGRGLDFDLDALRQALSERGYLKEPGTDKLTVREVFNCELAVVMAAADGRGRFPALNPNYQASPALSHEQAMAVKKILGSCDFITLFRGGAGTGKSFTLKEVERGLAAAQKAVVVLTPQRQQAQDLQADGLEAETLASFLQRKQLPPNAVVMVDEAGQVGAQQLAELICVVQSNGGRLILSGDTRQHGAVAFSDALRAIEKHAGLKPAVLRSIRRQDPSRAGTSAERAFIRHYRNAVKLAAEGKTVESFDALDRLGCIREVAVEDYRNALASEYLAAVERKERVLAVAQTREEVRQTNEAIRAKLFEAGIIGRGVRIDTCQPVDLNAAQKVDPRFYQSDYHVCFVRGYGRFAKGDICPVVGTDDHGVILEKDGVSSRVSFRYAERFIAAMPVSLEVAPGDRLQVKFNGNSREGHRINNGELVTVQSIADDGAVVVKDARGIEKTMEPAQRLFVRGYAVTSYGSQGKTVDTVLMADAGNQAATHAHQWYVSVSRGRKQVIVFTPDKTTLREHVRQAGERELALDLKLGMASSVDARNRVSRQCFIGQDYLHGETAYLENNNHHQRGIRI</sequence>
<feature type="domain" description="TrwC relaxase" evidence="1">
    <location>
        <begin position="21"/>
        <end position="310"/>
    </location>
</feature>
<dbReference type="Pfam" id="PF08751">
    <property type="entry name" value="TrwC"/>
    <property type="match status" value="1"/>
</dbReference>
<accession>A0A178IN36</accession>
<dbReference type="EMBL" id="LRRQ01000036">
    <property type="protein sequence ID" value="OAM91188.1"/>
    <property type="molecule type" value="Genomic_DNA"/>
</dbReference>
<dbReference type="NCBIfam" id="NF041492">
    <property type="entry name" value="MobF"/>
    <property type="match status" value="1"/>
</dbReference>
<gene>
    <name evidence="2" type="ORF">AW736_04385</name>
</gene>
<dbReference type="InterPro" id="IPR014059">
    <property type="entry name" value="TraI/TrwC_relax"/>
</dbReference>
<dbReference type="RefSeq" id="WP_068769022.1">
    <property type="nucleotide sequence ID" value="NZ_KV441839.1"/>
</dbReference>
<dbReference type="Gene3D" id="3.40.50.300">
    <property type="entry name" value="P-loop containing nucleotide triphosphate hydrolases"/>
    <property type="match status" value="2"/>
</dbReference>
<dbReference type="NCBIfam" id="TIGR02686">
    <property type="entry name" value="relax_trwC"/>
    <property type="match status" value="1"/>
</dbReference>
<dbReference type="SUPFAM" id="SSF52540">
    <property type="entry name" value="P-loop containing nucleoside triphosphate hydrolases"/>
    <property type="match status" value="1"/>
</dbReference>